<sequence>MTFGAGGTTIGSAGYVDPNSRKGYVVFTYDSPNNLSASSFPELQFRWLIVPAATLAGGRLKAIDWQNYDEVKQALQLAD</sequence>
<dbReference type="EMBL" id="BAABHB010000016">
    <property type="protein sequence ID" value="GAA4418156.1"/>
    <property type="molecule type" value="Genomic_DNA"/>
</dbReference>
<accession>A0ABP8KWK1</accession>
<comment type="caution">
    <text evidence="1">The sequence shown here is derived from an EMBL/GenBank/DDBJ whole genome shotgun (WGS) entry which is preliminary data.</text>
</comment>
<gene>
    <name evidence="1" type="ORF">GCM10023187_51290</name>
</gene>
<keyword evidence="2" id="KW-1185">Reference proteome</keyword>
<proteinExistence type="predicted"/>
<evidence type="ECO:0000313" key="2">
    <source>
        <dbReference type="Proteomes" id="UP001500936"/>
    </source>
</evidence>
<evidence type="ECO:0000313" key="1">
    <source>
        <dbReference type="EMBL" id="GAA4418156.1"/>
    </source>
</evidence>
<organism evidence="1 2">
    <name type="scientific">Nibrella viscosa</name>
    <dbReference type="NCBI Taxonomy" id="1084524"/>
    <lineage>
        <taxon>Bacteria</taxon>
        <taxon>Pseudomonadati</taxon>
        <taxon>Bacteroidota</taxon>
        <taxon>Cytophagia</taxon>
        <taxon>Cytophagales</taxon>
        <taxon>Spirosomataceae</taxon>
        <taxon>Nibrella</taxon>
    </lineage>
</organism>
<name>A0ABP8KWK1_9BACT</name>
<reference evidence="2" key="1">
    <citation type="journal article" date="2019" name="Int. J. Syst. Evol. Microbiol.">
        <title>The Global Catalogue of Microorganisms (GCM) 10K type strain sequencing project: providing services to taxonomists for standard genome sequencing and annotation.</title>
        <authorList>
            <consortium name="The Broad Institute Genomics Platform"/>
            <consortium name="The Broad Institute Genome Sequencing Center for Infectious Disease"/>
            <person name="Wu L."/>
            <person name="Ma J."/>
        </authorList>
    </citation>
    <scope>NUCLEOTIDE SEQUENCE [LARGE SCALE GENOMIC DNA]</scope>
    <source>
        <strain evidence="2">JCM 17925</strain>
    </source>
</reference>
<protein>
    <submittedName>
        <fullName evidence="1">Uncharacterized protein</fullName>
    </submittedName>
</protein>
<dbReference type="Proteomes" id="UP001500936">
    <property type="component" value="Unassembled WGS sequence"/>
</dbReference>